<evidence type="ECO:0000256" key="2">
    <source>
        <dbReference type="ARBA" id="ARBA00023125"/>
    </source>
</evidence>
<dbReference type="AlphaFoldDB" id="A0A7J9SNP5"/>
<dbReference type="InterPro" id="IPR011991">
    <property type="entry name" value="ArsR-like_HTH"/>
</dbReference>
<dbReference type="RefSeq" id="WP_185194143.1">
    <property type="nucleotide sequence ID" value="NZ_JACKXD010000007.1"/>
</dbReference>
<keyword evidence="1" id="KW-0805">Transcription regulation</keyword>
<keyword evidence="8" id="KW-1185">Reference proteome</keyword>
<evidence type="ECO:0000256" key="1">
    <source>
        <dbReference type="ARBA" id="ARBA00023015"/>
    </source>
</evidence>
<dbReference type="InterPro" id="IPR005471">
    <property type="entry name" value="Tscrpt_reg_IclR_N"/>
</dbReference>
<dbReference type="PANTHER" id="PTHR30136">
    <property type="entry name" value="HELIX-TURN-HELIX TRANSCRIPTIONAL REGULATOR, ICLR FAMILY"/>
    <property type="match status" value="1"/>
</dbReference>
<dbReference type="Gene3D" id="1.10.10.10">
    <property type="entry name" value="Winged helix-like DNA-binding domain superfamily/Winged helix DNA-binding domain"/>
    <property type="match status" value="1"/>
</dbReference>
<dbReference type="SUPFAM" id="SSF55781">
    <property type="entry name" value="GAF domain-like"/>
    <property type="match status" value="1"/>
</dbReference>
<dbReference type="InterPro" id="IPR014757">
    <property type="entry name" value="Tscrpt_reg_IclR_C"/>
</dbReference>
<dbReference type="CDD" id="cd00090">
    <property type="entry name" value="HTH_ARSR"/>
    <property type="match status" value="1"/>
</dbReference>
<feature type="domain" description="IclR-ED" evidence="6">
    <location>
        <begin position="71"/>
        <end position="256"/>
    </location>
</feature>
<evidence type="ECO:0000313" key="7">
    <source>
        <dbReference type="EMBL" id="MBB6647767.1"/>
    </source>
</evidence>
<dbReference type="InterPro" id="IPR036388">
    <property type="entry name" value="WH-like_DNA-bd_sf"/>
</dbReference>
<evidence type="ECO:0000259" key="5">
    <source>
        <dbReference type="PROSITE" id="PS51077"/>
    </source>
</evidence>
<dbReference type="Gene3D" id="3.30.450.40">
    <property type="match status" value="1"/>
</dbReference>
<name>A0A7J9SNP5_9EURY</name>
<dbReference type="PROSITE" id="PS51077">
    <property type="entry name" value="HTH_ICLR"/>
    <property type="match status" value="1"/>
</dbReference>
<proteinExistence type="predicted"/>
<evidence type="ECO:0000259" key="6">
    <source>
        <dbReference type="PROSITE" id="PS51078"/>
    </source>
</evidence>
<dbReference type="GO" id="GO:0045892">
    <property type="term" value="P:negative regulation of DNA-templated transcription"/>
    <property type="evidence" value="ECO:0007669"/>
    <property type="project" value="TreeGrafter"/>
</dbReference>
<dbReference type="Proteomes" id="UP000546257">
    <property type="component" value="Unassembled WGS sequence"/>
</dbReference>
<keyword evidence="2" id="KW-0238">DNA-binding</keyword>
<dbReference type="Pfam" id="PF01614">
    <property type="entry name" value="IclR_C"/>
    <property type="match status" value="1"/>
</dbReference>
<organism evidence="7 8">
    <name type="scientific">Halobellus ruber</name>
    <dbReference type="NCBI Taxonomy" id="2761102"/>
    <lineage>
        <taxon>Archaea</taxon>
        <taxon>Methanobacteriati</taxon>
        <taxon>Methanobacteriota</taxon>
        <taxon>Stenosarchaea group</taxon>
        <taxon>Halobacteria</taxon>
        <taxon>Halobacteriales</taxon>
        <taxon>Haloferacaceae</taxon>
        <taxon>Halobellus</taxon>
    </lineage>
</organism>
<feature type="domain" description="HTH iclR-type" evidence="5">
    <location>
        <begin position="11"/>
        <end position="70"/>
    </location>
</feature>
<dbReference type="PANTHER" id="PTHR30136:SF35">
    <property type="entry name" value="HTH-TYPE TRANSCRIPTIONAL REGULATOR RV1719"/>
    <property type="match status" value="1"/>
</dbReference>
<dbReference type="InterPro" id="IPR001845">
    <property type="entry name" value="HTH_ArsR_DNA-bd_dom"/>
</dbReference>
<evidence type="ECO:0000256" key="3">
    <source>
        <dbReference type="ARBA" id="ARBA00023163"/>
    </source>
</evidence>
<dbReference type="SUPFAM" id="SSF46785">
    <property type="entry name" value="Winged helix' DNA-binding domain"/>
    <property type="match status" value="1"/>
</dbReference>
<dbReference type="GO" id="GO:0003677">
    <property type="term" value="F:DNA binding"/>
    <property type="evidence" value="ECO:0007669"/>
    <property type="project" value="UniProtKB-KW"/>
</dbReference>
<keyword evidence="3" id="KW-0804">Transcription</keyword>
<dbReference type="SMART" id="SM00418">
    <property type="entry name" value="HTH_ARSR"/>
    <property type="match status" value="1"/>
</dbReference>
<evidence type="ECO:0000313" key="8">
    <source>
        <dbReference type="Proteomes" id="UP000546257"/>
    </source>
</evidence>
<dbReference type="PROSITE" id="PS51078">
    <property type="entry name" value="ICLR_ED"/>
    <property type="match status" value="1"/>
</dbReference>
<dbReference type="GO" id="GO:0003700">
    <property type="term" value="F:DNA-binding transcription factor activity"/>
    <property type="evidence" value="ECO:0007669"/>
    <property type="project" value="InterPro"/>
</dbReference>
<gene>
    <name evidence="7" type="ORF">H5V44_16005</name>
</gene>
<dbReference type="InterPro" id="IPR050707">
    <property type="entry name" value="HTH_MetabolicPath_Reg"/>
</dbReference>
<reference evidence="7 8" key="1">
    <citation type="submission" date="2020-08" db="EMBL/GenBank/DDBJ databases">
        <authorList>
            <person name="Seo M.-J."/>
        </authorList>
    </citation>
    <scope>NUCLEOTIDE SEQUENCE [LARGE SCALE GENOMIC DNA]</scope>
    <source>
        <strain evidence="7 8">MBLA0160</strain>
    </source>
</reference>
<sequence length="256" mass="28747">MVNNASEGKTIRAVETACQIMESLVKSDGATVSELTERHDLSRSSIHNHLRTLEQFSYVRSETDEYHIGIGTLMLGGFARDHHRLYQAARSAVNQLAEETGELALLTTMSRGQSIYLHEVRGNEAVTYDSHIGVRFPMHCTATGKVMLAGKDEAYVDSVIERHGLPRYTENTVSDREELNQELEEIRERGVAFDDEERIQGMRGVAVEIRNRETNELVGAVSVAGPTSRIHGETFKTEIPDQLRRNAQMVEVDLTY</sequence>
<dbReference type="InterPro" id="IPR036390">
    <property type="entry name" value="WH_DNA-bd_sf"/>
</dbReference>
<comment type="caution">
    <text evidence="7">The sequence shown here is derived from an EMBL/GenBank/DDBJ whole genome shotgun (WGS) entry which is preliminary data.</text>
</comment>
<feature type="coiled-coil region" evidence="4">
    <location>
        <begin position="169"/>
        <end position="196"/>
    </location>
</feature>
<accession>A0A7J9SNP5</accession>
<keyword evidence="4" id="KW-0175">Coiled coil</keyword>
<protein>
    <submittedName>
        <fullName evidence="7">IclR family transcriptional regulator</fullName>
    </submittedName>
</protein>
<dbReference type="Pfam" id="PF09339">
    <property type="entry name" value="HTH_IclR"/>
    <property type="match status" value="1"/>
</dbReference>
<dbReference type="EMBL" id="JACKXD010000007">
    <property type="protein sequence ID" value="MBB6647767.1"/>
    <property type="molecule type" value="Genomic_DNA"/>
</dbReference>
<dbReference type="SMART" id="SM00346">
    <property type="entry name" value="HTH_ICLR"/>
    <property type="match status" value="1"/>
</dbReference>
<evidence type="ECO:0000256" key="4">
    <source>
        <dbReference type="SAM" id="Coils"/>
    </source>
</evidence>
<dbReference type="InterPro" id="IPR029016">
    <property type="entry name" value="GAF-like_dom_sf"/>
</dbReference>